<organism evidence="2 3">
    <name type="scientific">Paramecium primaurelia</name>
    <dbReference type="NCBI Taxonomy" id="5886"/>
    <lineage>
        <taxon>Eukaryota</taxon>
        <taxon>Sar</taxon>
        <taxon>Alveolata</taxon>
        <taxon>Ciliophora</taxon>
        <taxon>Intramacronucleata</taxon>
        <taxon>Oligohymenophorea</taxon>
        <taxon>Peniculida</taxon>
        <taxon>Parameciidae</taxon>
        <taxon>Paramecium</taxon>
    </lineage>
</organism>
<dbReference type="EMBL" id="CAJJDM010000017">
    <property type="protein sequence ID" value="CAD8053508.1"/>
    <property type="molecule type" value="Genomic_DNA"/>
</dbReference>
<keyword evidence="3" id="KW-1185">Reference proteome</keyword>
<keyword evidence="1" id="KW-0732">Signal</keyword>
<evidence type="ECO:0000313" key="2">
    <source>
        <dbReference type="EMBL" id="CAD8053508.1"/>
    </source>
</evidence>
<dbReference type="AlphaFoldDB" id="A0A8S1KEE5"/>
<accession>A0A8S1KEE5</accession>
<proteinExistence type="predicted"/>
<protein>
    <submittedName>
        <fullName evidence="2">Uncharacterized protein</fullName>
    </submittedName>
</protein>
<evidence type="ECO:0000256" key="1">
    <source>
        <dbReference type="SAM" id="SignalP"/>
    </source>
</evidence>
<reference evidence="2" key="1">
    <citation type="submission" date="2021-01" db="EMBL/GenBank/DDBJ databases">
        <authorList>
            <consortium name="Genoscope - CEA"/>
            <person name="William W."/>
        </authorList>
    </citation>
    <scope>NUCLEOTIDE SEQUENCE</scope>
</reference>
<evidence type="ECO:0000313" key="3">
    <source>
        <dbReference type="Proteomes" id="UP000688137"/>
    </source>
</evidence>
<sequence>MTILFEILLLIEFAEASFYICYRNSIDFQQAFDKPYNLVDDFESSKERT</sequence>
<feature type="chain" id="PRO_5035853990" evidence="1">
    <location>
        <begin position="17"/>
        <end position="49"/>
    </location>
</feature>
<name>A0A8S1KEE5_PARPR</name>
<feature type="signal peptide" evidence="1">
    <location>
        <begin position="1"/>
        <end position="16"/>
    </location>
</feature>
<gene>
    <name evidence="2" type="ORF">PPRIM_AZ9-3.1.T0200365</name>
</gene>
<comment type="caution">
    <text evidence="2">The sequence shown here is derived from an EMBL/GenBank/DDBJ whole genome shotgun (WGS) entry which is preliminary data.</text>
</comment>
<dbReference type="Proteomes" id="UP000688137">
    <property type="component" value="Unassembled WGS sequence"/>
</dbReference>